<keyword evidence="3" id="KW-1185">Reference proteome</keyword>
<proteinExistence type="predicted"/>
<feature type="compositionally biased region" description="Basic and acidic residues" evidence="1">
    <location>
        <begin position="72"/>
        <end position="84"/>
    </location>
</feature>
<sequence length="123" mass="13116">MAPPSPPTFIDNALRPRPHAAGTRPHEGLPGSPRVPAWGWWGQPRAAEDVRACVRGAWERESPRGGPAGGAHEARRAGQRERTASSRPGPPARAPRVVQPGPRLIVLVSRRPKMAAALEALGL</sequence>
<protein>
    <submittedName>
        <fullName evidence="2">Uncharacterized protein</fullName>
    </submittedName>
</protein>
<feature type="region of interest" description="Disordered" evidence="1">
    <location>
        <begin position="58"/>
        <end position="98"/>
    </location>
</feature>
<dbReference type="EMBL" id="OX459939">
    <property type="protein sequence ID" value="CAI9170094.1"/>
    <property type="molecule type" value="Genomic_DNA"/>
</dbReference>
<accession>A0ABN8Z8N2</accession>
<evidence type="ECO:0000313" key="3">
    <source>
        <dbReference type="Proteomes" id="UP001176941"/>
    </source>
</evidence>
<name>A0ABN8Z8N2_RANTA</name>
<reference evidence="2" key="1">
    <citation type="submission" date="2023-04" db="EMBL/GenBank/DDBJ databases">
        <authorList>
            <consortium name="ELIXIR-Norway"/>
        </authorList>
    </citation>
    <scope>NUCLEOTIDE SEQUENCE [LARGE SCALE GENOMIC DNA]</scope>
</reference>
<evidence type="ECO:0000313" key="2">
    <source>
        <dbReference type="EMBL" id="CAI9170094.1"/>
    </source>
</evidence>
<organism evidence="2 3">
    <name type="scientific">Rangifer tarandus platyrhynchus</name>
    <name type="common">Svalbard reindeer</name>
    <dbReference type="NCBI Taxonomy" id="3082113"/>
    <lineage>
        <taxon>Eukaryota</taxon>
        <taxon>Metazoa</taxon>
        <taxon>Chordata</taxon>
        <taxon>Craniata</taxon>
        <taxon>Vertebrata</taxon>
        <taxon>Euteleostomi</taxon>
        <taxon>Mammalia</taxon>
        <taxon>Eutheria</taxon>
        <taxon>Laurasiatheria</taxon>
        <taxon>Artiodactyla</taxon>
        <taxon>Ruminantia</taxon>
        <taxon>Pecora</taxon>
        <taxon>Cervidae</taxon>
        <taxon>Odocoileinae</taxon>
        <taxon>Rangifer</taxon>
    </lineage>
</organism>
<feature type="region of interest" description="Disordered" evidence="1">
    <location>
        <begin position="1"/>
        <end position="37"/>
    </location>
</feature>
<dbReference type="Proteomes" id="UP001176941">
    <property type="component" value="Chromosome 3"/>
</dbReference>
<evidence type="ECO:0000256" key="1">
    <source>
        <dbReference type="SAM" id="MobiDB-lite"/>
    </source>
</evidence>
<gene>
    <name evidence="2" type="ORF">MRATA1EN1_LOCUS19056</name>
</gene>